<dbReference type="Gene3D" id="2.40.50.230">
    <property type="entry name" value="Gp5 N-terminal domain"/>
    <property type="match status" value="1"/>
</dbReference>
<dbReference type="InterPro" id="IPR037026">
    <property type="entry name" value="Vgr_OB-fold_dom_sf"/>
</dbReference>
<evidence type="ECO:0000313" key="3">
    <source>
        <dbReference type="EMBL" id="PEH38630.1"/>
    </source>
</evidence>
<proteinExistence type="predicted"/>
<dbReference type="InterPro" id="IPR006531">
    <property type="entry name" value="Gp5/Vgr_OB"/>
</dbReference>
<accession>A0A2A7S5Y3</accession>
<dbReference type="RefSeq" id="WP_098154122.1">
    <property type="nucleotide sequence ID" value="NZ_JAHPNI010000005.1"/>
</dbReference>
<dbReference type="InterPro" id="IPR013046">
    <property type="entry name" value="GpV/Gp45"/>
</dbReference>
<evidence type="ECO:0000313" key="4">
    <source>
        <dbReference type="Proteomes" id="UP000220629"/>
    </source>
</evidence>
<organism evidence="3 4">
    <name type="scientific">Burkholderia gladioli</name>
    <name type="common">Pseudomonas marginata</name>
    <name type="synonym">Phytomonas marginata</name>
    <dbReference type="NCBI Taxonomy" id="28095"/>
    <lineage>
        <taxon>Bacteria</taxon>
        <taxon>Pseudomonadati</taxon>
        <taxon>Pseudomonadota</taxon>
        <taxon>Betaproteobacteria</taxon>
        <taxon>Burkholderiales</taxon>
        <taxon>Burkholderiaceae</taxon>
        <taxon>Burkholderia</taxon>
    </lineage>
</organism>
<name>A0A2A7S5Y3_BURGA</name>
<dbReference type="NCBIfam" id="TIGR01644">
    <property type="entry name" value="phage_P2_V"/>
    <property type="match status" value="1"/>
</dbReference>
<sequence>MSDYELGEMDRRMACLTQSAIVEAVTYDPPRVKVRIGDWVSDWLKWQAGAAGKVRHWRPPSVDEEVALWAPSGDLAGAFVAPGYYTDQHGGAGRTSPDETAIDYPDGAFEQYNHATHDYTLSVPAGGRILFRIGSTEFELRADGATLRSDKLLAEVPDSTFTGNTTTERLLTFNGGMYGRPGEGQGVAVKVDGGAEFTADVLAAGTSVHGHQHREQGDGELVSEPIS</sequence>
<dbReference type="Pfam" id="PF04717">
    <property type="entry name" value="Phage_base_V"/>
    <property type="match status" value="1"/>
</dbReference>
<dbReference type="Proteomes" id="UP000220629">
    <property type="component" value="Unassembled WGS sequence"/>
</dbReference>
<gene>
    <name evidence="3" type="ORF">CRM94_30175</name>
</gene>
<evidence type="ECO:0000259" key="2">
    <source>
        <dbReference type="Pfam" id="PF04717"/>
    </source>
</evidence>
<protein>
    <submittedName>
        <fullName evidence="3">Baseplate assembly protein</fullName>
    </submittedName>
</protein>
<reference evidence="4" key="1">
    <citation type="submission" date="2017-09" db="EMBL/GenBank/DDBJ databases">
        <title>FDA dAtabase for Regulatory Grade micrObial Sequences (FDA-ARGOS): Supporting development and validation of Infectious Disease Dx tests.</title>
        <authorList>
            <person name="Minogue T."/>
            <person name="Wolcott M."/>
            <person name="Wasieloski L."/>
            <person name="Aguilar W."/>
            <person name="Moore D."/>
            <person name="Tallon L."/>
            <person name="Sadzewicz L."/>
            <person name="Ott S."/>
            <person name="Zhao X."/>
            <person name="Nagaraj S."/>
            <person name="Vavikolanu K."/>
            <person name="Aluvathingal J."/>
            <person name="Nadendla S."/>
            <person name="Sichtig H."/>
        </authorList>
    </citation>
    <scope>NUCLEOTIDE SEQUENCE [LARGE SCALE GENOMIC DNA]</scope>
    <source>
        <strain evidence="4">FDAARGOS_390</strain>
    </source>
</reference>
<feature type="domain" description="Gp5/Type VI secretion system Vgr protein OB-fold" evidence="2">
    <location>
        <begin position="19"/>
        <end position="85"/>
    </location>
</feature>
<feature type="region of interest" description="Disordered" evidence="1">
    <location>
        <begin position="207"/>
        <end position="227"/>
    </location>
</feature>
<dbReference type="EMBL" id="PDDY01000004">
    <property type="protein sequence ID" value="PEH38630.1"/>
    <property type="molecule type" value="Genomic_DNA"/>
</dbReference>
<dbReference type="AlphaFoldDB" id="A0A2A7S5Y3"/>
<comment type="caution">
    <text evidence="3">The sequence shown here is derived from an EMBL/GenBank/DDBJ whole genome shotgun (WGS) entry which is preliminary data.</text>
</comment>
<evidence type="ECO:0000256" key="1">
    <source>
        <dbReference type="SAM" id="MobiDB-lite"/>
    </source>
</evidence>